<comment type="caution">
    <text evidence="4">The sequence shown here is derived from an EMBL/GenBank/DDBJ whole genome shotgun (WGS) entry which is preliminary data.</text>
</comment>
<proteinExistence type="predicted"/>
<reference evidence="5" key="1">
    <citation type="submission" date="2016-04" db="EMBL/GenBank/DDBJ databases">
        <authorList>
            <person name="Chen L."/>
            <person name="Zhuang W."/>
            <person name="Wang G."/>
        </authorList>
    </citation>
    <scope>NUCLEOTIDE SEQUENCE [LARGE SCALE GENOMIC DNA]</scope>
    <source>
        <strain evidence="5">17621</strain>
    </source>
</reference>
<organism evidence="4 5">
    <name type="scientific">Niastella yeongjuensis</name>
    <dbReference type="NCBI Taxonomy" id="354355"/>
    <lineage>
        <taxon>Bacteria</taxon>
        <taxon>Pseudomonadati</taxon>
        <taxon>Bacteroidota</taxon>
        <taxon>Chitinophagia</taxon>
        <taxon>Chitinophagales</taxon>
        <taxon>Chitinophagaceae</taxon>
        <taxon>Niastella</taxon>
    </lineage>
</organism>
<name>A0A1V9EPD3_9BACT</name>
<gene>
    <name evidence="4" type="ORF">A4H97_30270</name>
</gene>
<evidence type="ECO:0000313" key="4">
    <source>
        <dbReference type="EMBL" id="OQP47892.1"/>
    </source>
</evidence>
<dbReference type="InterPro" id="IPR005674">
    <property type="entry name" value="CocE/Ser_esterase"/>
</dbReference>
<evidence type="ECO:0000256" key="1">
    <source>
        <dbReference type="ARBA" id="ARBA00022801"/>
    </source>
</evidence>
<dbReference type="Pfam" id="PF02129">
    <property type="entry name" value="Peptidase_S15"/>
    <property type="match status" value="1"/>
</dbReference>
<dbReference type="Gene3D" id="3.40.50.1820">
    <property type="entry name" value="alpha/beta hydrolase"/>
    <property type="match status" value="1"/>
</dbReference>
<dbReference type="InterPro" id="IPR013736">
    <property type="entry name" value="Xaa-Pro_dipept_C"/>
</dbReference>
<dbReference type="OrthoDB" id="319764at2"/>
<evidence type="ECO:0000313" key="5">
    <source>
        <dbReference type="Proteomes" id="UP000192610"/>
    </source>
</evidence>
<evidence type="ECO:0000256" key="2">
    <source>
        <dbReference type="SAM" id="SignalP"/>
    </source>
</evidence>
<keyword evidence="5" id="KW-1185">Reference proteome</keyword>
<feature type="chain" id="PRO_5010714273" evidence="2">
    <location>
        <begin position="20"/>
        <end position="632"/>
    </location>
</feature>
<protein>
    <submittedName>
        <fullName evidence="4">X-Pro dipeptidyl-peptidase</fullName>
    </submittedName>
</protein>
<dbReference type="InterPro" id="IPR000383">
    <property type="entry name" value="Xaa-Pro-like_dom"/>
</dbReference>
<dbReference type="GO" id="GO:0008239">
    <property type="term" value="F:dipeptidyl-peptidase activity"/>
    <property type="evidence" value="ECO:0007669"/>
    <property type="project" value="InterPro"/>
</dbReference>
<dbReference type="SMART" id="SM00939">
    <property type="entry name" value="PepX_C"/>
    <property type="match status" value="1"/>
</dbReference>
<dbReference type="SUPFAM" id="SSF53474">
    <property type="entry name" value="alpha/beta-Hydrolases"/>
    <property type="match status" value="1"/>
</dbReference>
<dbReference type="STRING" id="354355.SAMN05660816_06650"/>
<dbReference type="EMBL" id="LVXG01000020">
    <property type="protein sequence ID" value="OQP47892.1"/>
    <property type="molecule type" value="Genomic_DNA"/>
</dbReference>
<evidence type="ECO:0000259" key="3">
    <source>
        <dbReference type="SMART" id="SM00939"/>
    </source>
</evidence>
<dbReference type="Proteomes" id="UP000192610">
    <property type="component" value="Unassembled WGS sequence"/>
</dbReference>
<dbReference type="InterPro" id="IPR008979">
    <property type="entry name" value="Galactose-bd-like_sf"/>
</dbReference>
<dbReference type="Gene3D" id="2.60.120.260">
    <property type="entry name" value="Galactose-binding domain-like"/>
    <property type="match status" value="1"/>
</dbReference>
<dbReference type="NCBIfam" id="TIGR00976">
    <property type="entry name" value="CocE_NonD"/>
    <property type="match status" value="1"/>
</dbReference>
<dbReference type="Gene3D" id="1.10.3020.10">
    <property type="entry name" value="alpha-amino acid ester hydrolase ( Helical cap domain)"/>
    <property type="match status" value="1"/>
</dbReference>
<keyword evidence="2" id="KW-0732">Signal</keyword>
<dbReference type="AlphaFoldDB" id="A0A1V9EPD3"/>
<accession>A0A1V9EPD3</accession>
<dbReference type="InterPro" id="IPR029058">
    <property type="entry name" value="AB_hydrolase_fold"/>
</dbReference>
<dbReference type="RefSeq" id="WP_081200661.1">
    <property type="nucleotide sequence ID" value="NZ_FOCZ01000023.1"/>
</dbReference>
<sequence length="632" mass="72565">MRKTLLLITALFFILSAQAQNEQDSAWLRDNYIKKEIMIPMRDGVKLFTALYIPKDATEKHPFLMSRTPYSCSPYGEDKFNRGLWLRQFRYYARENYIVVFQDVRGRWASEGTFVDVRPFNPNKKTPQDIDEASDTYDTIDWLIKNINNNNGNVGVMGISYPGFYSTMAALSGHPALKAVSPQAPVTDWFMGDDFHHNGAFFVMDGWSFYSSGFGYPRPTPTKVGPRQAIRIPENDNYESYLRVGALKNFMKLTGDSLLFWKDLYTHPNYDDWWKARNVRNFTNNVPTGTATMVVGGLFDAEDCFGAWRTYEAIEKKAKNTNRIVMGPWYHGQWASPDGTHMGNVRFESNTSIWYQNNIEIPFFNYYLKGKGDISKLAEATIFFSGANEWKQFETWPPADKKDERIYLQADGKLGWDKPAAKTSFTEYISDPAHPVPYTEDIHFTRTRDYMTDDQRFASRRTDVLTFQTEVLNNDLTLGGTVVADLLTSISTTDADFVVKVIDVFPDDFKYTGNDANQSRDAGGPHPMGGYQMLVRGEIMRGRFRKSFSIPEAFKPNKIEPVKFELPDVAHTFKKGHRLMIQIQSSWFPLADRNPQKFVNIYECNDSDFQKATIRIYHDGTNSSNIVLPVLK</sequence>
<dbReference type="SUPFAM" id="SSF49785">
    <property type="entry name" value="Galactose-binding domain-like"/>
    <property type="match status" value="1"/>
</dbReference>
<feature type="domain" description="Xaa-Pro dipeptidyl-peptidase C-terminal" evidence="3">
    <location>
        <begin position="361"/>
        <end position="627"/>
    </location>
</feature>
<feature type="signal peptide" evidence="2">
    <location>
        <begin position="1"/>
        <end position="19"/>
    </location>
</feature>
<dbReference type="Pfam" id="PF08530">
    <property type="entry name" value="PepX_C"/>
    <property type="match status" value="1"/>
</dbReference>
<keyword evidence="1" id="KW-0378">Hydrolase</keyword>